<dbReference type="Proteomes" id="UP000190188">
    <property type="component" value="Unassembled WGS sequence"/>
</dbReference>
<evidence type="ECO:0008006" key="4">
    <source>
        <dbReference type="Google" id="ProtNLM"/>
    </source>
</evidence>
<keyword evidence="3" id="KW-1185">Reference proteome</keyword>
<feature type="chain" id="PRO_5039648495" description="Lipoprotein" evidence="1">
    <location>
        <begin position="20"/>
        <end position="149"/>
    </location>
</feature>
<dbReference type="RefSeq" id="WP_078496769.1">
    <property type="nucleotide sequence ID" value="NZ_MSZX01000001.1"/>
</dbReference>
<dbReference type="AlphaFoldDB" id="A0A1T2XME8"/>
<keyword evidence="1" id="KW-0732">Signal</keyword>
<proteinExistence type="predicted"/>
<reference evidence="2 3" key="1">
    <citation type="submission" date="2017-01" db="EMBL/GenBank/DDBJ databases">
        <title>Genome analysis of Paenibacillus selenitrireducens ES3-24.</title>
        <authorList>
            <person name="Xu D."/>
            <person name="Yao R."/>
            <person name="Zheng S."/>
        </authorList>
    </citation>
    <scope>NUCLEOTIDE SEQUENCE [LARGE SCALE GENOMIC DNA]</scope>
    <source>
        <strain evidence="2 3">ES3-24</strain>
    </source>
</reference>
<comment type="caution">
    <text evidence="2">The sequence shown here is derived from an EMBL/GenBank/DDBJ whole genome shotgun (WGS) entry which is preliminary data.</text>
</comment>
<protein>
    <recommendedName>
        <fullName evidence="4">Lipoprotein</fullName>
    </recommendedName>
</protein>
<dbReference type="EMBL" id="MSZX01000001">
    <property type="protein sequence ID" value="OPA81044.1"/>
    <property type="molecule type" value="Genomic_DNA"/>
</dbReference>
<gene>
    <name evidence="2" type="ORF">BVG16_01490</name>
</gene>
<dbReference type="OrthoDB" id="2650176at2"/>
<dbReference type="PROSITE" id="PS51257">
    <property type="entry name" value="PROKAR_LIPOPROTEIN"/>
    <property type="match status" value="1"/>
</dbReference>
<feature type="signal peptide" evidence="1">
    <location>
        <begin position="1"/>
        <end position="19"/>
    </location>
</feature>
<sequence>MRNKIFGIYLLLFMLIFSACTNVETHQAQKGLTVSTNQSDQIDTHAQILEVYTDLTKESGWWIVPKGVSKMTIHVRAKNTDTVLFWLVPSGTETWSERKLIGYDKNGSDDWSLKWEFGNRTLHDHIYVQALGSDGLTMDNKTINVTSVE</sequence>
<accession>A0A1T2XME8</accession>
<evidence type="ECO:0000313" key="3">
    <source>
        <dbReference type="Proteomes" id="UP000190188"/>
    </source>
</evidence>
<evidence type="ECO:0000313" key="2">
    <source>
        <dbReference type="EMBL" id="OPA81044.1"/>
    </source>
</evidence>
<name>A0A1T2XME8_9BACL</name>
<evidence type="ECO:0000256" key="1">
    <source>
        <dbReference type="SAM" id="SignalP"/>
    </source>
</evidence>
<organism evidence="2 3">
    <name type="scientific">Paenibacillus selenitireducens</name>
    <dbReference type="NCBI Taxonomy" id="1324314"/>
    <lineage>
        <taxon>Bacteria</taxon>
        <taxon>Bacillati</taxon>
        <taxon>Bacillota</taxon>
        <taxon>Bacilli</taxon>
        <taxon>Bacillales</taxon>
        <taxon>Paenibacillaceae</taxon>
        <taxon>Paenibacillus</taxon>
    </lineage>
</organism>